<evidence type="ECO:0000313" key="6">
    <source>
        <dbReference type="Proteomes" id="UP000038010"/>
    </source>
</evidence>
<evidence type="ECO:0000256" key="1">
    <source>
        <dbReference type="ARBA" id="ARBA00022679"/>
    </source>
</evidence>
<dbReference type="Pfam" id="PF00179">
    <property type="entry name" value="UQ_con"/>
    <property type="match status" value="1"/>
</dbReference>
<dbReference type="Gene3D" id="3.10.110.10">
    <property type="entry name" value="Ubiquitin Conjugating Enzyme"/>
    <property type="match status" value="1"/>
</dbReference>
<feature type="domain" description="UBC core" evidence="4">
    <location>
        <begin position="867"/>
        <end position="1031"/>
    </location>
</feature>
<dbReference type="OrthoDB" id="47801at2759"/>
<accession>A0A0N1H1I5</accession>
<dbReference type="CDD" id="cd23837">
    <property type="entry name" value="UBCc_UBE2O"/>
    <property type="match status" value="1"/>
</dbReference>
<proteinExistence type="predicted"/>
<organism evidence="5 6">
    <name type="scientific">Cyphellophora attinorum</name>
    <dbReference type="NCBI Taxonomy" id="1664694"/>
    <lineage>
        <taxon>Eukaryota</taxon>
        <taxon>Fungi</taxon>
        <taxon>Dikarya</taxon>
        <taxon>Ascomycota</taxon>
        <taxon>Pezizomycotina</taxon>
        <taxon>Eurotiomycetes</taxon>
        <taxon>Chaetothyriomycetidae</taxon>
        <taxon>Chaetothyriales</taxon>
        <taxon>Cyphellophoraceae</taxon>
        <taxon>Cyphellophora</taxon>
    </lineage>
</organism>
<dbReference type="InterPro" id="IPR016135">
    <property type="entry name" value="UBQ-conjugating_enzyme/RWD"/>
</dbReference>
<dbReference type="VEuPathDB" id="FungiDB:AB675_3050"/>
<keyword evidence="6" id="KW-1185">Reference proteome</keyword>
<keyword evidence="2" id="KW-0833">Ubl conjugation pathway</keyword>
<evidence type="ECO:0000256" key="2">
    <source>
        <dbReference type="ARBA" id="ARBA00022786"/>
    </source>
</evidence>
<feature type="compositionally biased region" description="Low complexity" evidence="3">
    <location>
        <begin position="813"/>
        <end position="828"/>
    </location>
</feature>
<dbReference type="STRING" id="1664694.A0A0N1H1I5"/>
<dbReference type="GeneID" id="28734951"/>
<dbReference type="RefSeq" id="XP_017997947.1">
    <property type="nucleotide sequence ID" value="XM_018143071.1"/>
</dbReference>
<dbReference type="InterPro" id="IPR000608">
    <property type="entry name" value="UBC"/>
</dbReference>
<feature type="compositionally biased region" description="Acidic residues" evidence="3">
    <location>
        <begin position="799"/>
        <end position="812"/>
    </location>
</feature>
<dbReference type="GO" id="GO:0061631">
    <property type="term" value="F:ubiquitin conjugating enzyme activity"/>
    <property type="evidence" value="ECO:0007669"/>
    <property type="project" value="TreeGrafter"/>
</dbReference>
<dbReference type="Proteomes" id="UP000038010">
    <property type="component" value="Unassembled WGS sequence"/>
</dbReference>
<dbReference type="PROSITE" id="PS50127">
    <property type="entry name" value="UBC_2"/>
    <property type="match status" value="1"/>
</dbReference>
<evidence type="ECO:0000313" key="5">
    <source>
        <dbReference type="EMBL" id="KPI37984.1"/>
    </source>
</evidence>
<evidence type="ECO:0000259" key="4">
    <source>
        <dbReference type="PROSITE" id="PS50127"/>
    </source>
</evidence>
<sequence length="1153" mass="127023">MPLETHDTVVLRDDPDVIGTVEQTHIDSATEISLEDLLVLNYTNVPEHIFQDYNNTGTPPKGYVFVVCSREDSGAFLALEDDLILISRSFDEGDVIKRAGQAHSMIGTIIGIQETCTLVPALRVSRDGRLISASSRALREMSLDNHPPKRACTCDHRQYDLIRNVPAEELVRATTPNEDELVVMHNDWVGEIDSVDFDVVLLHQDKITSVGIMDGLSDLHLPILHPEKPLVHWPDLDGLEHPSVVEVVQGYLTLPAAEYPLLGQFVIASKTSLHNARWVHGQYDKNSQVVEGTVIDLVPRAAGVKWIAANPFTRKATWDVKLPSRSQLLFQNVSKFSKPSDLVPRGSIRTCATALGGPVTMTNTVFDSHGSPSGTTSVTKNVAYYRFERGSQVRFRDPAAAMQKYQGREDCGCGAFRPIVSDKYCPGFDVNFLNVVSPSQIVRVRWQNGQESVHPANDLSSFGAFEVPLVPGGIVLDKAGIKMMKVLMDRHYYRYDAPPQLHDLKDFNEMAFFESPHDLIASRVGVIQAVDPKERIAKVRWFQEPRVILIESGEALHPYSKYGPISDTIEELSLYEIMTFPAFDRRVLDAVLLPPSGIGLALLEKVLENKGGPPNHSLPYAVNSTLDFDRLVQRAIAICGEHGGLVQNIVSSDKTNIDVNGSWLGQIVAVGLDGNLTVRLIGKKSCQDVQIPLDLVLATINIDELGAVDYGDDDSEYDSVTGELLEIESRSPSPISEHIEYEGGQRLDEDEDDDAWVSAEEDLASLDDMDLFADSSSTENSLAPAFRSAINRIGRAINESDETRDSDEDIEMTDASTQTAAAQDSSTTSNLLALTVPTEPPPQFEVLSTAPPRDQFRVNEAPSSSPAFLKRIAKEHKALSTSLPTNQIYVRTYESRLDLFRCLVIGPPDTPYEDAPFLIDLHLGHNFPTEPPTAHFHSWTGGLGRINPNLYEEGKICLSLLGTWPGKEKQEGWTKESSILQILVSIQGLVMVRNPFFNEAGFEGYEAEGQYKTEAAQYAEKAFVMSRGFVRHALLTRVPVGMEAVLAWLYIPSHPRNPAENGGGTNATPEPARAGLLLRIIRRGQSLIYASQAAAAAVAQVDEGMVDSDIREHLMDTAGTNTGDATKAFLRPLSRGAIVMLRRWLGELVEAAK</sequence>
<feature type="region of interest" description="Disordered" evidence="3">
    <location>
        <begin position="797"/>
        <end position="828"/>
    </location>
</feature>
<evidence type="ECO:0000256" key="3">
    <source>
        <dbReference type="SAM" id="MobiDB-lite"/>
    </source>
</evidence>
<dbReference type="PANTHER" id="PTHR46116:SF15">
    <property type="entry name" value="(E3-INDEPENDENT) E2 UBIQUITIN-CONJUGATING ENZYME"/>
    <property type="match status" value="1"/>
</dbReference>
<name>A0A0N1H1I5_9EURO</name>
<dbReference type="SMART" id="SM00212">
    <property type="entry name" value="UBCc"/>
    <property type="match status" value="1"/>
</dbReference>
<comment type="caution">
    <text evidence="5">The sequence shown here is derived from an EMBL/GenBank/DDBJ whole genome shotgun (WGS) entry which is preliminary data.</text>
</comment>
<dbReference type="AlphaFoldDB" id="A0A0N1H1I5"/>
<gene>
    <name evidence="5" type="ORF">AB675_3050</name>
</gene>
<keyword evidence="1" id="KW-0808">Transferase</keyword>
<reference evidence="5 6" key="1">
    <citation type="submission" date="2015-06" db="EMBL/GenBank/DDBJ databases">
        <title>Draft genome of the ant-associated black yeast Phialophora attae CBS 131958.</title>
        <authorList>
            <person name="Moreno L.F."/>
            <person name="Stielow B.J."/>
            <person name="de Hoog S."/>
            <person name="Vicente V.A."/>
            <person name="Weiss V.A."/>
            <person name="de Vries M."/>
            <person name="Cruz L.M."/>
            <person name="Souza E.M."/>
        </authorList>
    </citation>
    <scope>NUCLEOTIDE SEQUENCE [LARGE SCALE GENOMIC DNA]</scope>
    <source>
        <strain evidence="5 6">CBS 131958</strain>
    </source>
</reference>
<dbReference type="PANTHER" id="PTHR46116">
    <property type="entry name" value="(E3-INDEPENDENT) E2 UBIQUITIN-CONJUGATING ENZYME"/>
    <property type="match status" value="1"/>
</dbReference>
<dbReference type="EMBL" id="LFJN01000021">
    <property type="protein sequence ID" value="KPI37984.1"/>
    <property type="molecule type" value="Genomic_DNA"/>
</dbReference>
<protein>
    <submittedName>
        <fullName evidence="5">Putative ubiquitin-conjugating enzyme E2 23</fullName>
    </submittedName>
</protein>
<dbReference type="SUPFAM" id="SSF54495">
    <property type="entry name" value="UBC-like"/>
    <property type="match status" value="1"/>
</dbReference>